<gene>
    <name evidence="6" type="ORF">SNAT2548_LOCUS31007</name>
</gene>
<dbReference type="SUPFAM" id="SSF56988">
    <property type="entry name" value="Anthrax protective antigen"/>
    <property type="match status" value="2"/>
</dbReference>
<dbReference type="SMART" id="SM00223">
    <property type="entry name" value="APPLE"/>
    <property type="match status" value="1"/>
</dbReference>
<dbReference type="InterPro" id="IPR037524">
    <property type="entry name" value="PA14/GLEYA"/>
</dbReference>
<evidence type="ECO:0008006" key="8">
    <source>
        <dbReference type="Google" id="ProtNLM"/>
    </source>
</evidence>
<organism evidence="6 7">
    <name type="scientific">Symbiodinium natans</name>
    <dbReference type="NCBI Taxonomy" id="878477"/>
    <lineage>
        <taxon>Eukaryota</taxon>
        <taxon>Sar</taxon>
        <taxon>Alveolata</taxon>
        <taxon>Dinophyceae</taxon>
        <taxon>Suessiales</taxon>
        <taxon>Symbiodiniaceae</taxon>
        <taxon>Symbiodinium</taxon>
    </lineage>
</organism>
<feature type="compositionally biased region" description="Low complexity" evidence="3">
    <location>
        <begin position="1077"/>
        <end position="1091"/>
    </location>
</feature>
<evidence type="ECO:0000259" key="5">
    <source>
        <dbReference type="PROSITE" id="PS51820"/>
    </source>
</evidence>
<evidence type="ECO:0000256" key="1">
    <source>
        <dbReference type="ARBA" id="ARBA00022737"/>
    </source>
</evidence>
<evidence type="ECO:0000256" key="2">
    <source>
        <dbReference type="ARBA" id="ARBA00023157"/>
    </source>
</evidence>
<dbReference type="GO" id="GO:0006508">
    <property type="term" value="P:proteolysis"/>
    <property type="evidence" value="ECO:0007669"/>
    <property type="project" value="InterPro"/>
</dbReference>
<accession>A0A812U557</accession>
<feature type="domain" description="Apple" evidence="4">
    <location>
        <begin position="585"/>
        <end position="665"/>
    </location>
</feature>
<dbReference type="InterPro" id="IPR011658">
    <property type="entry name" value="PA14_dom"/>
</dbReference>
<keyword evidence="1" id="KW-0677">Repeat</keyword>
<keyword evidence="2" id="KW-1015">Disulfide bond</keyword>
<dbReference type="InterPro" id="IPR000177">
    <property type="entry name" value="Apple"/>
</dbReference>
<feature type="domain" description="PA14" evidence="5">
    <location>
        <begin position="425"/>
        <end position="569"/>
    </location>
</feature>
<dbReference type="Pfam" id="PF14295">
    <property type="entry name" value="PAN_4"/>
    <property type="match status" value="1"/>
</dbReference>
<dbReference type="PROSITE" id="PS51820">
    <property type="entry name" value="PA14"/>
    <property type="match status" value="2"/>
</dbReference>
<name>A0A812U557_9DINO</name>
<comment type="caution">
    <text evidence="6">The sequence shown here is derived from an EMBL/GenBank/DDBJ whole genome shotgun (WGS) entry which is preliminary data.</text>
</comment>
<feature type="compositionally biased region" description="Polar residues" evidence="3">
    <location>
        <begin position="1092"/>
        <end position="1103"/>
    </location>
</feature>
<reference evidence="6" key="1">
    <citation type="submission" date="2021-02" db="EMBL/GenBank/DDBJ databases">
        <authorList>
            <person name="Dougan E. K."/>
            <person name="Rhodes N."/>
            <person name="Thang M."/>
            <person name="Chan C."/>
        </authorList>
    </citation>
    <scope>NUCLEOTIDE SEQUENCE</scope>
</reference>
<dbReference type="Pfam" id="PF07691">
    <property type="entry name" value="PA14"/>
    <property type="match status" value="2"/>
</dbReference>
<dbReference type="OrthoDB" id="412914at2759"/>
<dbReference type="AlphaFoldDB" id="A0A812U557"/>
<dbReference type="InterPro" id="IPR003609">
    <property type="entry name" value="Pan_app"/>
</dbReference>
<feature type="domain" description="PA14" evidence="5">
    <location>
        <begin position="276"/>
        <end position="420"/>
    </location>
</feature>
<dbReference type="Pfam" id="PF00024">
    <property type="entry name" value="PAN_1"/>
    <property type="match status" value="2"/>
</dbReference>
<evidence type="ECO:0000256" key="3">
    <source>
        <dbReference type="SAM" id="MobiDB-lite"/>
    </source>
</evidence>
<proteinExistence type="predicted"/>
<dbReference type="SMART" id="SM00758">
    <property type="entry name" value="PA14"/>
    <property type="match status" value="2"/>
</dbReference>
<protein>
    <recommendedName>
        <fullName evidence="8">PA14 domain-containing protein</fullName>
    </recommendedName>
</protein>
<evidence type="ECO:0000259" key="4">
    <source>
        <dbReference type="PROSITE" id="PS50948"/>
    </source>
</evidence>
<dbReference type="PROSITE" id="PS50948">
    <property type="entry name" value="PAN"/>
    <property type="match status" value="1"/>
</dbReference>
<feature type="region of interest" description="Disordered" evidence="3">
    <location>
        <begin position="1060"/>
        <end position="1128"/>
    </location>
</feature>
<keyword evidence="7" id="KW-1185">Reference proteome</keyword>
<evidence type="ECO:0000313" key="7">
    <source>
        <dbReference type="Proteomes" id="UP000604046"/>
    </source>
</evidence>
<dbReference type="Gene3D" id="2.60.120.260">
    <property type="entry name" value="Galactose-binding domain-like"/>
    <property type="match status" value="2"/>
</dbReference>
<dbReference type="GO" id="GO:0005576">
    <property type="term" value="C:extracellular region"/>
    <property type="evidence" value="ECO:0007669"/>
    <property type="project" value="InterPro"/>
</dbReference>
<sequence length="1166" mass="128238">MASNTTFGQLEMCGAAALNLFVDTDVTAFSLPETFRMELSTQILKDRIADAIAKGAALVFGMMASPGLQCIPGASTVKSTFQDVITKATSAITSLIPDIQFNFELKSVPLAVETMYCTEAYKTPGFDTAPCAAELGCKNSGRTPEEGNEVLPPEQVVKHVEPTGAAETCYDLPMGDRFIDVGDWRLAAIDNDQFSISHKGKADCSWKARKWLPLDMPGQGRTVTGTWQECQRRCSKVSGCSHFSWWSDGGCHIQDSTSTEAITGNHVTSGPPSCWAPDDGLECDYFYHQSHCDVPDLGALTPAHTVLVPDIFMEHGKFPDQRHGDNFCMRCRGRLLTKNGGDYKFFLNSDDGSLLYLDGEKIVDNNGCHPARERSGVKFMKPGSHDLVVDFCEVDGGESVKFEYEGPDSHNSRVKVPKTVLKHEVLEDGVECDYFYQQSHCDVPDLGPLNPSQTITVPEIFMEQGRWPQIRHSDHFCTRCRGKLVTKRAGDYTFFLSSDDGSLLYLNGERIVDNNGCHAIREISGNKYLEPGSHDLVVDFCEVAGFETLRFEYQGPDSTNSKVVVPKTALKHKVQVPHRGGASDCYAERTLVADEGSGVGQLPDKHGSISECQAECSKIGECKSFAYCASSGICHYRTKVLGAHDPSTTDPAKLQDCKSWYKTECKDCYAERTLVADEGSGVGQLPDKHGTISECQAECSKIGECKSFAYCASSGICHYRTKVLGAHDPSTTDPAKLQDCKSWYKTECKDEAKAMVDTFFVVVNGGHVEDRFKTIEEAKTELNKIGSGLRMICEVHHGTAKADPHVVGGQDQGAGHSAGFNKHWQSWDDIHAMNRICQDYVNNQVMAPPQTAMIFRKDGQLLPGPHRDHGCCWGRPAGEAQGIKFGFQFIQIGQFRLGAVDDNHFSISHIGGHTPQLFRHDGTLHPNQQNAWGTFDRPEGAPMGISVGEKFIQMGNFRLGDADGPFLVTHRVTGKTIQVYQEDGTVQPDANSHWAPKVMDRKPSAWTCQDVAEMAYGPCNSDFGSWGDRFIQLGDWRLAATNDRHLSISHKDGQVAQIYRDDGTLHPGPRTDQYGWASPSGRTSSKSASSAWRQWTRTTSASPTRGGKQHKSSRMMEPWTRDHERIGMPGPMNGSLPGHLRESLSVTSSFRLATSGSEMQMVGTCS</sequence>
<dbReference type="Proteomes" id="UP000604046">
    <property type="component" value="Unassembled WGS sequence"/>
</dbReference>
<evidence type="ECO:0000313" key="6">
    <source>
        <dbReference type="EMBL" id="CAE7552016.1"/>
    </source>
</evidence>
<dbReference type="Gene3D" id="3.50.4.10">
    <property type="entry name" value="Hepatocyte Growth Factor"/>
    <property type="match status" value="1"/>
</dbReference>
<dbReference type="EMBL" id="CAJNDS010002634">
    <property type="protein sequence ID" value="CAE7552016.1"/>
    <property type="molecule type" value="Genomic_DNA"/>
</dbReference>